<keyword evidence="1" id="KW-0472">Membrane</keyword>
<evidence type="ECO:0000313" key="2">
    <source>
        <dbReference type="EMBL" id="QEH37585.1"/>
    </source>
</evidence>
<keyword evidence="1" id="KW-1133">Transmembrane helix</keyword>
<gene>
    <name evidence="2" type="ORF">OJF2_61760</name>
</gene>
<evidence type="ECO:0008006" key="4">
    <source>
        <dbReference type="Google" id="ProtNLM"/>
    </source>
</evidence>
<feature type="transmembrane region" description="Helical" evidence="1">
    <location>
        <begin position="78"/>
        <end position="100"/>
    </location>
</feature>
<feature type="transmembrane region" description="Helical" evidence="1">
    <location>
        <begin position="51"/>
        <end position="71"/>
    </location>
</feature>
<organism evidence="2 3">
    <name type="scientific">Aquisphaera giovannonii</name>
    <dbReference type="NCBI Taxonomy" id="406548"/>
    <lineage>
        <taxon>Bacteria</taxon>
        <taxon>Pseudomonadati</taxon>
        <taxon>Planctomycetota</taxon>
        <taxon>Planctomycetia</taxon>
        <taxon>Isosphaerales</taxon>
        <taxon>Isosphaeraceae</taxon>
        <taxon>Aquisphaera</taxon>
    </lineage>
</organism>
<evidence type="ECO:0000256" key="1">
    <source>
        <dbReference type="SAM" id="Phobius"/>
    </source>
</evidence>
<protein>
    <recommendedName>
        <fullName evidence="4">Alkyl hydroperoxide reductase</fullName>
    </recommendedName>
</protein>
<dbReference type="Proteomes" id="UP000324233">
    <property type="component" value="Chromosome"/>
</dbReference>
<keyword evidence="3" id="KW-1185">Reference proteome</keyword>
<sequence length="137" mass="15098">MSDPIASASPTWARRWLLAAGVYNLAWGAATIAFPHLLFDVTGMERINYPEIWQCVGMIVGVYGVGYIAAAGDPRRHWPIVLVGLLGKIFGPIGFSVALLKGRFSPLFGLTILTNDLIWWIPFAMILRDAARQGRMP</sequence>
<dbReference type="KEGG" id="agv:OJF2_61760"/>
<feature type="transmembrane region" description="Helical" evidence="1">
    <location>
        <begin position="106"/>
        <end position="127"/>
    </location>
</feature>
<dbReference type="RefSeq" id="WP_148597121.1">
    <property type="nucleotide sequence ID" value="NZ_CP042997.1"/>
</dbReference>
<reference evidence="2 3" key="1">
    <citation type="submission" date="2019-08" db="EMBL/GenBank/DDBJ databases">
        <title>Deep-cultivation of Planctomycetes and their phenomic and genomic characterization uncovers novel biology.</title>
        <authorList>
            <person name="Wiegand S."/>
            <person name="Jogler M."/>
            <person name="Boedeker C."/>
            <person name="Pinto D."/>
            <person name="Vollmers J."/>
            <person name="Rivas-Marin E."/>
            <person name="Kohn T."/>
            <person name="Peeters S.H."/>
            <person name="Heuer A."/>
            <person name="Rast P."/>
            <person name="Oberbeckmann S."/>
            <person name="Bunk B."/>
            <person name="Jeske O."/>
            <person name="Meyerdierks A."/>
            <person name="Storesund J.E."/>
            <person name="Kallscheuer N."/>
            <person name="Luecker S."/>
            <person name="Lage O.M."/>
            <person name="Pohl T."/>
            <person name="Merkel B.J."/>
            <person name="Hornburger P."/>
            <person name="Mueller R.-W."/>
            <person name="Bruemmer F."/>
            <person name="Labrenz M."/>
            <person name="Spormann A.M."/>
            <person name="Op den Camp H."/>
            <person name="Overmann J."/>
            <person name="Amann R."/>
            <person name="Jetten M.S.M."/>
            <person name="Mascher T."/>
            <person name="Medema M.H."/>
            <person name="Devos D.P."/>
            <person name="Kaster A.-K."/>
            <person name="Ovreas L."/>
            <person name="Rohde M."/>
            <person name="Galperin M.Y."/>
            <person name="Jogler C."/>
        </authorList>
    </citation>
    <scope>NUCLEOTIDE SEQUENCE [LARGE SCALE GENOMIC DNA]</scope>
    <source>
        <strain evidence="2 3">OJF2</strain>
    </source>
</reference>
<dbReference type="OrthoDB" id="200319at2"/>
<dbReference type="EMBL" id="CP042997">
    <property type="protein sequence ID" value="QEH37585.1"/>
    <property type="molecule type" value="Genomic_DNA"/>
</dbReference>
<accession>A0A5B9WC23</accession>
<evidence type="ECO:0000313" key="3">
    <source>
        <dbReference type="Proteomes" id="UP000324233"/>
    </source>
</evidence>
<proteinExistence type="predicted"/>
<dbReference type="AlphaFoldDB" id="A0A5B9WC23"/>
<feature type="transmembrane region" description="Helical" evidence="1">
    <location>
        <begin position="16"/>
        <end position="39"/>
    </location>
</feature>
<keyword evidence="1" id="KW-0812">Transmembrane</keyword>
<name>A0A5B9WC23_9BACT</name>